<dbReference type="SUPFAM" id="SSF55729">
    <property type="entry name" value="Acyl-CoA N-acyltransferases (Nat)"/>
    <property type="match status" value="1"/>
</dbReference>
<name>A0AB37AAP3_ACIBA</name>
<proteinExistence type="predicted"/>
<dbReference type="GO" id="GO:0016747">
    <property type="term" value="F:acyltransferase activity, transferring groups other than amino-acyl groups"/>
    <property type="evidence" value="ECO:0007669"/>
    <property type="project" value="InterPro"/>
</dbReference>
<accession>A0AB37AAP3</accession>
<protein>
    <recommendedName>
        <fullName evidence="1">N-acetyltransferase domain-containing protein</fullName>
    </recommendedName>
</protein>
<comment type="caution">
    <text evidence="2">The sequence shown here is derived from an EMBL/GenBank/DDBJ whole genome shotgun (WGS) entry which is preliminary data.</text>
</comment>
<gene>
    <name evidence="2" type="ORF">C5U34_14570</name>
</gene>
<dbReference type="PROSITE" id="PS51186">
    <property type="entry name" value="GNAT"/>
    <property type="match status" value="1"/>
</dbReference>
<organism evidence="2 3">
    <name type="scientific">Acinetobacter baumannii</name>
    <dbReference type="NCBI Taxonomy" id="470"/>
    <lineage>
        <taxon>Bacteria</taxon>
        <taxon>Pseudomonadati</taxon>
        <taxon>Pseudomonadota</taxon>
        <taxon>Gammaproteobacteria</taxon>
        <taxon>Moraxellales</taxon>
        <taxon>Moraxellaceae</taxon>
        <taxon>Acinetobacter</taxon>
        <taxon>Acinetobacter calcoaceticus/baumannii complex</taxon>
    </lineage>
</organism>
<dbReference type="RefSeq" id="WP_104914883.1">
    <property type="nucleotide sequence ID" value="NZ_CACSGY010000011.1"/>
</dbReference>
<feature type="domain" description="N-acetyltransferase" evidence="1">
    <location>
        <begin position="12"/>
        <end position="164"/>
    </location>
</feature>
<dbReference type="Proteomes" id="UP000239276">
    <property type="component" value="Unassembled WGS sequence"/>
</dbReference>
<dbReference type="AlphaFoldDB" id="A0AB37AAP3"/>
<evidence type="ECO:0000259" key="1">
    <source>
        <dbReference type="PROSITE" id="PS51186"/>
    </source>
</evidence>
<dbReference type="InterPro" id="IPR016181">
    <property type="entry name" value="Acyl_CoA_acyltransferase"/>
</dbReference>
<evidence type="ECO:0000313" key="2">
    <source>
        <dbReference type="EMBL" id="PQH50180.1"/>
    </source>
</evidence>
<evidence type="ECO:0000313" key="3">
    <source>
        <dbReference type="Proteomes" id="UP000239276"/>
    </source>
</evidence>
<dbReference type="InterPro" id="IPR000182">
    <property type="entry name" value="GNAT_dom"/>
</dbReference>
<sequence>MNKTNTPLANTLITREATLADDEALRELIAVPMTTKGIQISFQREPSYFRASDILYRHKLHVVIEDTESQKKVACYSNGYRPCYINRNIQNLRYAGDLRVDHSYRGKSLVKVLGKHVKQTMHEPNYSQMIIFDDNHAARAAIQTGKTGMPDYYDEGLIETLSLTSTGTKRKITAFLKQTSQQSHLQGHLQEIRTCTAKAEHVPAMNQFISDMAEYYNFIPAYNFEELAQGHQYFSGIKLSDFSLYFKGEKLVGMFGLWDQHSIKQTKILNYSSAIAVLRPVYNLLTPMTKGMRLPKLGDSIKYHVLHTLMCHPEDLALHHKMLEDAYNKSKQQGVGVVSFTLSHKDPRYQLNQFYKGERLTGMHGFISFEGDPRPSFDKKLIPYLEVGRI</sequence>
<dbReference type="EMBL" id="PUDN01000077">
    <property type="protein sequence ID" value="PQH50180.1"/>
    <property type="molecule type" value="Genomic_DNA"/>
</dbReference>
<reference evidence="2 3" key="1">
    <citation type="journal article" date="2018" name="J. Antimicrob. Chemother.">
        <title>Phylogenomics of colistin-susceptible and resistant XDR Acinetobacter baumannii.</title>
        <authorList>
            <person name="Mustapha M."/>
            <person name="Li B."/>
            <person name="Pacey M.P."/>
            <person name="Mettus R.T."/>
            <person name="McElheny C.L."/>
            <person name="Ernst R.K."/>
            <person name="Cooper V.S."/>
            <person name="Doi Y."/>
        </authorList>
    </citation>
    <scope>NUCLEOTIDE SEQUENCE [LARGE SCALE GENOMIC DNA]</scope>
    <source>
        <strain evidence="2 3">R20</strain>
    </source>
</reference>
<dbReference type="Gene3D" id="3.40.630.30">
    <property type="match status" value="1"/>
</dbReference>